<dbReference type="EC" id="3.4.16.4" evidence="10"/>
<dbReference type="RefSeq" id="WP_307390347.1">
    <property type="nucleotide sequence ID" value="NZ_BAAADK010000018.1"/>
</dbReference>
<dbReference type="Gene3D" id="2.30.140.30">
    <property type="match status" value="1"/>
</dbReference>
<comment type="caution">
    <text evidence="10">The sequence shown here is derived from an EMBL/GenBank/DDBJ whole genome shotgun (WGS) entry which is preliminary data.</text>
</comment>
<dbReference type="EMBL" id="JAUSTY010000002">
    <property type="protein sequence ID" value="MDQ0164559.1"/>
    <property type="molecule type" value="Genomic_DNA"/>
</dbReference>
<evidence type="ECO:0000256" key="1">
    <source>
        <dbReference type="ARBA" id="ARBA00007164"/>
    </source>
</evidence>
<feature type="domain" description="Peptidase S11 D-alanyl-D-alanine carboxypeptidase A N-terminal" evidence="9">
    <location>
        <begin position="33"/>
        <end position="255"/>
    </location>
</feature>
<keyword evidence="6" id="KW-0961">Cell wall biogenesis/degradation</keyword>
<dbReference type="PANTHER" id="PTHR21581:SF33">
    <property type="entry name" value="D-ALANYL-D-ALANINE CARBOXYPEPTIDASE DACB"/>
    <property type="match status" value="1"/>
</dbReference>
<comment type="similarity">
    <text evidence="1 7">Belongs to the peptidase S11 family.</text>
</comment>
<feature type="chain" id="PRO_5045765625" evidence="8">
    <location>
        <begin position="28"/>
        <end position="378"/>
    </location>
</feature>
<evidence type="ECO:0000256" key="3">
    <source>
        <dbReference type="ARBA" id="ARBA00022801"/>
    </source>
</evidence>
<dbReference type="PANTHER" id="PTHR21581">
    <property type="entry name" value="D-ALANYL-D-ALANINE CARBOXYPEPTIDASE"/>
    <property type="match status" value="1"/>
</dbReference>
<dbReference type="SUPFAM" id="SSF56601">
    <property type="entry name" value="beta-lactamase/transpeptidase-like"/>
    <property type="match status" value="1"/>
</dbReference>
<keyword evidence="3 10" id="KW-0378">Hydrolase</keyword>
<dbReference type="Proteomes" id="UP001235840">
    <property type="component" value="Unassembled WGS sequence"/>
</dbReference>
<keyword evidence="10" id="KW-0645">Protease</keyword>
<reference evidence="10 11" key="1">
    <citation type="submission" date="2023-07" db="EMBL/GenBank/DDBJ databases">
        <title>Genomic Encyclopedia of Type Strains, Phase IV (KMG-IV): sequencing the most valuable type-strain genomes for metagenomic binning, comparative biology and taxonomic classification.</title>
        <authorList>
            <person name="Goeker M."/>
        </authorList>
    </citation>
    <scope>NUCLEOTIDE SEQUENCE [LARGE SCALE GENOMIC DNA]</scope>
    <source>
        <strain evidence="10 11">DSM 12751</strain>
    </source>
</reference>
<evidence type="ECO:0000313" key="10">
    <source>
        <dbReference type="EMBL" id="MDQ0164559.1"/>
    </source>
</evidence>
<dbReference type="Pfam" id="PF00768">
    <property type="entry name" value="Peptidase_S11"/>
    <property type="match status" value="1"/>
</dbReference>
<evidence type="ECO:0000256" key="4">
    <source>
        <dbReference type="ARBA" id="ARBA00022960"/>
    </source>
</evidence>
<keyword evidence="2 8" id="KW-0732">Signal</keyword>
<dbReference type="InterPro" id="IPR012338">
    <property type="entry name" value="Beta-lactam/transpept-like"/>
</dbReference>
<organism evidence="10 11">
    <name type="scientific">Caldalkalibacillus horti</name>
    <dbReference type="NCBI Taxonomy" id="77523"/>
    <lineage>
        <taxon>Bacteria</taxon>
        <taxon>Bacillati</taxon>
        <taxon>Bacillota</taxon>
        <taxon>Bacilli</taxon>
        <taxon>Bacillales</taxon>
        <taxon>Bacillaceae</taxon>
        <taxon>Caldalkalibacillus</taxon>
    </lineage>
</organism>
<evidence type="ECO:0000256" key="7">
    <source>
        <dbReference type="RuleBase" id="RU004016"/>
    </source>
</evidence>
<feature type="signal peptide" evidence="8">
    <location>
        <begin position="1"/>
        <end position="27"/>
    </location>
</feature>
<keyword evidence="4" id="KW-0133">Cell shape</keyword>
<dbReference type="GO" id="GO:0009002">
    <property type="term" value="F:serine-type D-Ala-D-Ala carboxypeptidase activity"/>
    <property type="evidence" value="ECO:0007669"/>
    <property type="project" value="UniProtKB-EC"/>
</dbReference>
<evidence type="ECO:0000256" key="5">
    <source>
        <dbReference type="ARBA" id="ARBA00022984"/>
    </source>
</evidence>
<name>A0ABT9VU90_9BACI</name>
<keyword evidence="11" id="KW-1185">Reference proteome</keyword>
<protein>
    <submittedName>
        <fullName evidence="10">D-alanyl-D-alanine carboxypeptidase</fullName>
        <ecNumber evidence="10">3.4.16.4</ecNumber>
    </submittedName>
</protein>
<proteinExistence type="inferred from homology"/>
<evidence type="ECO:0000256" key="8">
    <source>
        <dbReference type="SAM" id="SignalP"/>
    </source>
</evidence>
<sequence>MKDRKVFKKLCAALLILIVLANMPSLAVEANVGVSAQAAILMDTESGRILFEKNSDQQLRIASITKIMTAIIAIENGDLADKVETSRNAYRVEGSSIYLKLGEKLTLENMLYGLMLRSGNDAAVAIAEHIGGSVEGFVQLMNQKAQELGMSKTVFSNPHGLDTHEEHYSTARDMAVLTAYAIQNEEFAKIVATERRTAPLEGESWDRIWYNKNRMLSKYPYADGVKTGFTKRAHRTLVSSATKDGHRLVTVTLNAGDDWNDHISMFEYGFNNYKLTTLVEQGQKLTEQRLEREDGHFELMNEFAYPLSNDERVVRKISLHPSYEQTESDQYPFPAGYMYLYINEKEIGRVPIQFTSEENRQSWWSSFKTVVLKVLGGI</sequence>
<evidence type="ECO:0000256" key="2">
    <source>
        <dbReference type="ARBA" id="ARBA00022729"/>
    </source>
</evidence>
<evidence type="ECO:0000313" key="11">
    <source>
        <dbReference type="Proteomes" id="UP001235840"/>
    </source>
</evidence>
<dbReference type="PRINTS" id="PR00725">
    <property type="entry name" value="DADACBPTASE1"/>
</dbReference>
<keyword evidence="5" id="KW-0573">Peptidoglycan synthesis</keyword>
<dbReference type="InterPro" id="IPR018044">
    <property type="entry name" value="Peptidase_S11"/>
</dbReference>
<accession>A0ABT9VU90</accession>
<evidence type="ECO:0000259" key="9">
    <source>
        <dbReference type="Pfam" id="PF00768"/>
    </source>
</evidence>
<keyword evidence="10" id="KW-0121">Carboxypeptidase</keyword>
<dbReference type="InterPro" id="IPR001967">
    <property type="entry name" value="Peptidase_S11_N"/>
</dbReference>
<gene>
    <name evidence="10" type="ORF">J2S11_000459</name>
</gene>
<evidence type="ECO:0000256" key="6">
    <source>
        <dbReference type="ARBA" id="ARBA00023316"/>
    </source>
</evidence>
<dbReference type="Gene3D" id="3.40.710.10">
    <property type="entry name" value="DD-peptidase/beta-lactamase superfamily"/>
    <property type="match status" value="1"/>
</dbReference>